<dbReference type="EMBL" id="JAPVOI010000004">
    <property type="protein sequence ID" value="MCZ4093002.1"/>
    <property type="molecule type" value="Genomic_DNA"/>
</dbReference>
<keyword evidence="3" id="KW-1185">Reference proteome</keyword>
<keyword evidence="1" id="KW-1133">Transmembrane helix</keyword>
<comment type="caution">
    <text evidence="2">The sequence shown here is derived from an EMBL/GenBank/DDBJ whole genome shotgun (WGS) entry which is preliminary data.</text>
</comment>
<keyword evidence="1" id="KW-0472">Membrane</keyword>
<dbReference type="InterPro" id="IPR021529">
    <property type="entry name" value="DUF2798"/>
</dbReference>
<gene>
    <name evidence="2" type="ORF">O3W52_23915</name>
</gene>
<keyword evidence="1" id="KW-0812">Transmembrane</keyword>
<evidence type="ECO:0000313" key="3">
    <source>
        <dbReference type="Proteomes" id="UP001079430"/>
    </source>
</evidence>
<dbReference type="RefSeq" id="WP_269284089.1">
    <property type="nucleotide sequence ID" value="NZ_JAPVOI010000004.1"/>
</dbReference>
<evidence type="ECO:0000313" key="2">
    <source>
        <dbReference type="EMBL" id="MCZ4093002.1"/>
    </source>
</evidence>
<reference evidence="2" key="1">
    <citation type="submission" date="2022-10" db="EMBL/GenBank/DDBJ databases">
        <title>Whole genome sequencing of three plant growth promoting bacteria isolated from Vachellia tortilis subsp. raddiana in Morocco.</title>
        <authorList>
            <person name="Hnini M."/>
            <person name="Zouagui R."/>
            <person name="Zouagui H."/>
            <person name="Chemao Elfihri M.-W."/>
            <person name="Ibrahimi A."/>
            <person name="Sbabou L."/>
            <person name="Aurag J."/>
        </authorList>
    </citation>
    <scope>NUCLEOTIDE SEQUENCE</scope>
    <source>
        <strain evidence="2">LMR678</strain>
    </source>
</reference>
<proteinExistence type="predicted"/>
<evidence type="ECO:0000256" key="1">
    <source>
        <dbReference type="SAM" id="Phobius"/>
    </source>
</evidence>
<dbReference type="Pfam" id="PF11391">
    <property type="entry name" value="DUF2798"/>
    <property type="match status" value="1"/>
</dbReference>
<feature type="transmembrane region" description="Helical" evidence="1">
    <location>
        <begin position="61"/>
        <end position="83"/>
    </location>
</feature>
<accession>A0ABT4KM11</accession>
<protein>
    <submittedName>
        <fullName evidence="2">DUF2798 domain-containing protein</fullName>
    </submittedName>
</protein>
<organism evidence="2 3">
    <name type="scientific">Sinorhizobium psoraleae</name>
    <dbReference type="NCBI Taxonomy" id="520838"/>
    <lineage>
        <taxon>Bacteria</taxon>
        <taxon>Pseudomonadati</taxon>
        <taxon>Pseudomonadota</taxon>
        <taxon>Alphaproteobacteria</taxon>
        <taxon>Hyphomicrobiales</taxon>
        <taxon>Rhizobiaceae</taxon>
        <taxon>Sinorhizobium/Ensifer group</taxon>
        <taxon>Sinorhizobium</taxon>
    </lineage>
</organism>
<sequence length="87" mass="9707">MLTLVRNSMRMKKLPARYAAIITPLILSVFMSGIVSSVSTLMNAGWDRFAAIWPHAWGVSWAIAFPSLMLVLPVVRRIVGVIVEQRP</sequence>
<dbReference type="Proteomes" id="UP001079430">
    <property type="component" value="Unassembled WGS sequence"/>
</dbReference>
<name>A0ABT4KM11_9HYPH</name>